<evidence type="ECO:0000256" key="5">
    <source>
        <dbReference type="ARBA" id="ARBA00022692"/>
    </source>
</evidence>
<feature type="transmembrane region" description="Helical" evidence="8">
    <location>
        <begin position="191"/>
        <end position="209"/>
    </location>
</feature>
<dbReference type="PANTHER" id="PTHR30269:SF37">
    <property type="entry name" value="MEMBRANE TRANSPORTER PROTEIN"/>
    <property type="match status" value="1"/>
</dbReference>
<comment type="caution">
    <text evidence="9">The sequence shown here is derived from an EMBL/GenBank/DDBJ whole genome shotgun (WGS) entry which is preliminary data.</text>
</comment>
<protein>
    <recommendedName>
        <fullName evidence="8">Probable membrane transporter protein</fullName>
    </recommendedName>
</protein>
<feature type="transmembrane region" description="Helical" evidence="8">
    <location>
        <begin position="71"/>
        <end position="89"/>
    </location>
</feature>
<comment type="subcellular location">
    <subcellularLocation>
        <location evidence="1 8">Cell membrane</location>
        <topology evidence="1 8">Multi-pass membrane protein</topology>
    </subcellularLocation>
</comment>
<evidence type="ECO:0000313" key="10">
    <source>
        <dbReference type="Proteomes" id="UP000824116"/>
    </source>
</evidence>
<dbReference type="GO" id="GO:0005886">
    <property type="term" value="C:plasma membrane"/>
    <property type="evidence" value="ECO:0007669"/>
    <property type="project" value="UniProtKB-SubCell"/>
</dbReference>
<dbReference type="Proteomes" id="UP000824116">
    <property type="component" value="Unassembled WGS sequence"/>
</dbReference>
<feature type="transmembrane region" description="Helical" evidence="8">
    <location>
        <begin position="221"/>
        <end position="240"/>
    </location>
</feature>
<keyword evidence="6 8" id="KW-1133">Transmembrane helix</keyword>
<evidence type="ECO:0000256" key="1">
    <source>
        <dbReference type="ARBA" id="ARBA00004651"/>
    </source>
</evidence>
<dbReference type="InterPro" id="IPR002781">
    <property type="entry name" value="TM_pro_TauE-like"/>
</dbReference>
<reference evidence="9" key="2">
    <citation type="submission" date="2021-04" db="EMBL/GenBank/DDBJ databases">
        <authorList>
            <person name="Gilroy R."/>
        </authorList>
    </citation>
    <scope>NUCLEOTIDE SEQUENCE</scope>
    <source>
        <strain evidence="9">CHK196-3914</strain>
    </source>
</reference>
<keyword evidence="5 8" id="KW-0812">Transmembrane</keyword>
<name>A0A9D2K2P2_9FIRM</name>
<dbReference type="AlphaFoldDB" id="A0A9D2K2P2"/>
<feature type="transmembrane region" description="Helical" evidence="8">
    <location>
        <begin position="32"/>
        <end position="59"/>
    </location>
</feature>
<evidence type="ECO:0000256" key="2">
    <source>
        <dbReference type="ARBA" id="ARBA00009142"/>
    </source>
</evidence>
<feature type="transmembrane region" description="Helical" evidence="8">
    <location>
        <begin position="95"/>
        <end position="113"/>
    </location>
</feature>
<keyword evidence="3" id="KW-0813">Transport</keyword>
<dbReference type="Pfam" id="PF01925">
    <property type="entry name" value="TauE"/>
    <property type="match status" value="1"/>
</dbReference>
<organism evidence="9 10">
    <name type="scientific">Candidatus Mediterraneibacter stercoravium</name>
    <dbReference type="NCBI Taxonomy" id="2838685"/>
    <lineage>
        <taxon>Bacteria</taxon>
        <taxon>Bacillati</taxon>
        <taxon>Bacillota</taxon>
        <taxon>Clostridia</taxon>
        <taxon>Lachnospirales</taxon>
        <taxon>Lachnospiraceae</taxon>
        <taxon>Mediterraneibacter</taxon>
    </lineage>
</organism>
<comment type="similarity">
    <text evidence="2 8">Belongs to the 4-toluene sulfonate uptake permease (TSUP) (TC 2.A.102) family.</text>
</comment>
<dbReference type="EMBL" id="DXAY01000230">
    <property type="protein sequence ID" value="HIZ75503.1"/>
    <property type="molecule type" value="Genomic_DNA"/>
</dbReference>
<evidence type="ECO:0000256" key="6">
    <source>
        <dbReference type="ARBA" id="ARBA00022989"/>
    </source>
</evidence>
<accession>A0A9D2K2P2</accession>
<proteinExistence type="inferred from homology"/>
<evidence type="ECO:0000256" key="7">
    <source>
        <dbReference type="ARBA" id="ARBA00023136"/>
    </source>
</evidence>
<dbReference type="InterPro" id="IPR052017">
    <property type="entry name" value="TSUP"/>
</dbReference>
<evidence type="ECO:0000256" key="8">
    <source>
        <dbReference type="RuleBase" id="RU363041"/>
    </source>
</evidence>
<feature type="transmembrane region" description="Helical" evidence="8">
    <location>
        <begin position="125"/>
        <end position="154"/>
    </location>
</feature>
<gene>
    <name evidence="9" type="ORF">H9723_09760</name>
</gene>
<evidence type="ECO:0000256" key="3">
    <source>
        <dbReference type="ARBA" id="ARBA00022448"/>
    </source>
</evidence>
<keyword evidence="4 8" id="KW-1003">Cell membrane</keyword>
<sequence length="241" mass="26084">MIQYLCVAAPALFAGLVQGVTGFGAGILLMMFYPFCFSMVQSSAMCQLLCAVLCISIVWRYRRFVRFRMCILPLVFYFPVYLAAMQAAARLDMDYLKPVLGIFLIALAVYFILGEGKIKISANPGTAFVCAALAGIIDSFFGIGGPTMVVYFMAVLQEKRSYLGTIQIFFMTTNLYGTVVRTLAGQLTGDMVLPLAVGAAALLLGAYAGSRVVDKIDVGKMKLLVYGFIGFAGVVTFVTGF</sequence>
<evidence type="ECO:0000256" key="4">
    <source>
        <dbReference type="ARBA" id="ARBA00022475"/>
    </source>
</evidence>
<evidence type="ECO:0000313" key="9">
    <source>
        <dbReference type="EMBL" id="HIZ75503.1"/>
    </source>
</evidence>
<dbReference type="PANTHER" id="PTHR30269">
    <property type="entry name" value="TRANSMEMBRANE PROTEIN YFCA"/>
    <property type="match status" value="1"/>
</dbReference>
<reference evidence="9" key="1">
    <citation type="journal article" date="2021" name="PeerJ">
        <title>Extensive microbial diversity within the chicken gut microbiome revealed by metagenomics and culture.</title>
        <authorList>
            <person name="Gilroy R."/>
            <person name="Ravi A."/>
            <person name="Getino M."/>
            <person name="Pursley I."/>
            <person name="Horton D.L."/>
            <person name="Alikhan N.F."/>
            <person name="Baker D."/>
            <person name="Gharbi K."/>
            <person name="Hall N."/>
            <person name="Watson M."/>
            <person name="Adriaenssens E.M."/>
            <person name="Foster-Nyarko E."/>
            <person name="Jarju S."/>
            <person name="Secka A."/>
            <person name="Antonio M."/>
            <person name="Oren A."/>
            <person name="Chaudhuri R.R."/>
            <person name="La Ragione R."/>
            <person name="Hildebrand F."/>
            <person name="Pallen M.J."/>
        </authorList>
    </citation>
    <scope>NUCLEOTIDE SEQUENCE</scope>
    <source>
        <strain evidence="9">CHK196-3914</strain>
    </source>
</reference>
<keyword evidence="7 8" id="KW-0472">Membrane</keyword>